<comment type="caution">
    <text evidence="3">The sequence shown here is derived from an EMBL/GenBank/DDBJ whole genome shotgun (WGS) entry which is preliminary data.</text>
</comment>
<keyword evidence="2" id="KW-0564">Palmitate</keyword>
<sequence length="476" mass="50216">MKRRFATIAFGTALLSLSACTTVGPDYVAPPAPAGLDTKPATDFEAVSQTKQLTAEPMPHDWWKLYHDPVLDGLVEEAIAANTNLREAAANLERARAITSEAQAAAGVQTSLSGQAGVGETSNYGLGNPAGVHDTFSLGGSISYELDVVGRIRRSIDAATASQEAQLAAYDLARITVVAHVVGAYTDACSAGASLNVAQHSAKLQSQSLALTERGVKGGVFPRINAVKSRGLLSQIEATLPRYQAQRRLALYRLAVLTGKAPQDFPAQLATCATIPSLDRPIPAGDGTALIRRRPDIRQAERQLKAATEQIGIQTAALYPSVSLGASAGTTSRTIEGLVSDSALHFSLGPLISWTFPNTKVARARIAQAQASAKASLAHFDGTVLTALQEAESALTQYARDLEENAALHQTQKDSAEALQLENRMTRHGLSSNLELLDAQRSLVSADMALATSNAKLAGDRVTIFLALGGGWEQDD</sequence>
<evidence type="ECO:0000256" key="1">
    <source>
        <dbReference type="ARBA" id="ARBA00007613"/>
    </source>
</evidence>
<organism evidence="3 4">
    <name type="scientific">Altericroceibacterium indicum</name>
    <dbReference type="NCBI Taxonomy" id="374177"/>
    <lineage>
        <taxon>Bacteria</taxon>
        <taxon>Pseudomonadati</taxon>
        <taxon>Pseudomonadota</taxon>
        <taxon>Alphaproteobacteria</taxon>
        <taxon>Sphingomonadales</taxon>
        <taxon>Erythrobacteraceae</taxon>
        <taxon>Altericroceibacterium</taxon>
    </lineage>
</organism>
<feature type="signal peptide" evidence="2">
    <location>
        <begin position="1"/>
        <end position="21"/>
    </location>
</feature>
<dbReference type="InterPro" id="IPR003423">
    <property type="entry name" value="OMP_efflux"/>
</dbReference>
<keyword evidence="2" id="KW-0812">Transmembrane</keyword>
<dbReference type="SUPFAM" id="SSF56954">
    <property type="entry name" value="Outer membrane efflux proteins (OEP)"/>
    <property type="match status" value="1"/>
</dbReference>
<comment type="subcellular location">
    <subcellularLocation>
        <location evidence="2">Cell membrane</location>
        <topology evidence="2">Lipid-anchor</topology>
    </subcellularLocation>
</comment>
<keyword evidence="4" id="KW-1185">Reference proteome</keyword>
<keyword evidence="2" id="KW-0732">Signal</keyword>
<keyword evidence="2" id="KW-0449">Lipoprotein</keyword>
<accession>A0A845A7E4</accession>
<dbReference type="AlphaFoldDB" id="A0A845A7E4"/>
<dbReference type="PROSITE" id="PS51257">
    <property type="entry name" value="PROKAR_LIPOPROTEIN"/>
    <property type="match status" value="1"/>
</dbReference>
<protein>
    <submittedName>
        <fullName evidence="3">Efflux transporter outer membrane subunit</fullName>
    </submittedName>
</protein>
<dbReference type="Gene3D" id="2.20.200.10">
    <property type="entry name" value="Outer membrane efflux proteins (OEP)"/>
    <property type="match status" value="1"/>
</dbReference>
<feature type="chain" id="PRO_5033109157" evidence="2">
    <location>
        <begin position="22"/>
        <end position="476"/>
    </location>
</feature>
<dbReference type="GO" id="GO:0005886">
    <property type="term" value="C:plasma membrane"/>
    <property type="evidence" value="ECO:0007669"/>
    <property type="project" value="UniProtKB-SubCell"/>
</dbReference>
<evidence type="ECO:0000313" key="3">
    <source>
        <dbReference type="EMBL" id="MXP25269.1"/>
    </source>
</evidence>
<dbReference type="InterPro" id="IPR010131">
    <property type="entry name" value="MdtP/NodT-like"/>
</dbReference>
<dbReference type="Gene3D" id="1.20.1600.10">
    <property type="entry name" value="Outer membrane efflux proteins (OEP)"/>
    <property type="match status" value="1"/>
</dbReference>
<keyword evidence="2" id="KW-0472">Membrane</keyword>
<gene>
    <name evidence="3" type="ORF">GRI39_04315</name>
</gene>
<dbReference type="Pfam" id="PF02321">
    <property type="entry name" value="OEP"/>
    <property type="match status" value="2"/>
</dbReference>
<dbReference type="RefSeq" id="WP_160738412.1">
    <property type="nucleotide sequence ID" value="NZ_WTYQ01000001.1"/>
</dbReference>
<name>A0A845A7E4_9SPHN</name>
<proteinExistence type="inferred from homology"/>
<dbReference type="PANTHER" id="PTHR30203:SF21">
    <property type="entry name" value="OUTER MEMBRANE COMPONENT OF MULTIDRUG EFFLUX PUMP-RELATED"/>
    <property type="match status" value="1"/>
</dbReference>
<comment type="similarity">
    <text evidence="1 2">Belongs to the outer membrane factor (OMF) (TC 1.B.17) family.</text>
</comment>
<dbReference type="PANTHER" id="PTHR30203">
    <property type="entry name" value="OUTER MEMBRANE CATION EFFLUX PROTEIN"/>
    <property type="match status" value="1"/>
</dbReference>
<dbReference type="EMBL" id="WTYQ01000001">
    <property type="protein sequence ID" value="MXP25269.1"/>
    <property type="molecule type" value="Genomic_DNA"/>
</dbReference>
<dbReference type="GO" id="GO:0015562">
    <property type="term" value="F:efflux transmembrane transporter activity"/>
    <property type="evidence" value="ECO:0007669"/>
    <property type="project" value="InterPro"/>
</dbReference>
<dbReference type="NCBIfam" id="TIGR01845">
    <property type="entry name" value="outer_NodT"/>
    <property type="match status" value="1"/>
</dbReference>
<dbReference type="OrthoDB" id="9770517at2"/>
<reference evidence="3 4" key="1">
    <citation type="submission" date="2019-12" db="EMBL/GenBank/DDBJ databases">
        <title>Genomic-based taxomic classification of the family Erythrobacteraceae.</title>
        <authorList>
            <person name="Xu L."/>
        </authorList>
    </citation>
    <scope>NUCLEOTIDE SEQUENCE [LARGE SCALE GENOMIC DNA]</scope>
    <source>
        <strain evidence="3 4">DSM 18604</strain>
    </source>
</reference>
<keyword evidence="2" id="KW-1134">Transmembrane beta strand</keyword>
<evidence type="ECO:0000313" key="4">
    <source>
        <dbReference type="Proteomes" id="UP000460561"/>
    </source>
</evidence>
<dbReference type="Proteomes" id="UP000460561">
    <property type="component" value="Unassembled WGS sequence"/>
</dbReference>
<evidence type="ECO:0000256" key="2">
    <source>
        <dbReference type="RuleBase" id="RU362097"/>
    </source>
</evidence>